<evidence type="ECO:0000256" key="1">
    <source>
        <dbReference type="ARBA" id="ARBA00004533"/>
    </source>
</evidence>
<keyword evidence="12" id="KW-1185">Reference proteome</keyword>
<dbReference type="GO" id="GO:0015628">
    <property type="term" value="P:protein secretion by the type II secretion system"/>
    <property type="evidence" value="ECO:0007669"/>
    <property type="project" value="InterPro"/>
</dbReference>
<dbReference type="GO" id="GO:0005886">
    <property type="term" value="C:plasma membrane"/>
    <property type="evidence" value="ECO:0007669"/>
    <property type="project" value="UniProtKB-SubCell"/>
</dbReference>
<dbReference type="GO" id="GO:0009276">
    <property type="term" value="C:Gram-negative-bacterium-type cell wall"/>
    <property type="evidence" value="ECO:0007669"/>
    <property type="project" value="InterPro"/>
</dbReference>
<reference evidence="11 12" key="1">
    <citation type="submission" date="2019-04" db="EMBL/GenBank/DDBJ databases">
        <title>Azoarcus rhizosphaerae sp. nov. isolated from rhizosphere of Ficus religiosa.</title>
        <authorList>
            <person name="Lin S.-Y."/>
            <person name="Hameed A."/>
            <person name="Hsu Y.-H."/>
            <person name="Young C.-C."/>
        </authorList>
    </citation>
    <scope>NUCLEOTIDE SEQUENCE [LARGE SCALE GENOMIC DNA]</scope>
    <source>
        <strain evidence="11 12">CC-YHH848</strain>
    </source>
</reference>
<evidence type="ECO:0000256" key="8">
    <source>
        <dbReference type="ARBA" id="ARBA00022989"/>
    </source>
</evidence>
<dbReference type="GO" id="GO:0015627">
    <property type="term" value="C:type II protein secretion system complex"/>
    <property type="evidence" value="ECO:0007669"/>
    <property type="project" value="InterPro"/>
</dbReference>
<dbReference type="Proteomes" id="UP000307956">
    <property type="component" value="Unassembled WGS sequence"/>
</dbReference>
<keyword evidence="3" id="KW-0813">Transport</keyword>
<dbReference type="Gene3D" id="3.30.420.380">
    <property type="match status" value="1"/>
</dbReference>
<dbReference type="InterPro" id="IPR043129">
    <property type="entry name" value="ATPase_NBD"/>
</dbReference>
<keyword evidence="4" id="KW-1003">Cell membrane</keyword>
<dbReference type="OrthoDB" id="7022366at2"/>
<dbReference type="RefSeq" id="WP_136385496.1">
    <property type="nucleotide sequence ID" value="NZ_SSOD01000010.1"/>
</dbReference>
<comment type="caution">
    <text evidence="11">The sequence shown here is derived from an EMBL/GenBank/DDBJ whole genome shotgun (WGS) entry which is preliminary data.</text>
</comment>
<evidence type="ECO:0000256" key="4">
    <source>
        <dbReference type="ARBA" id="ARBA00022475"/>
    </source>
</evidence>
<evidence type="ECO:0000313" key="12">
    <source>
        <dbReference type="Proteomes" id="UP000307956"/>
    </source>
</evidence>
<sequence>MTAISVDLLRLVLPPCRANGPAPVRCAWRVPRGPWQSGFLADLDEVAARFRPRRVEACPHPADLSMTEAELPPLPAAKRRPAVQGAVELLALAPPASLAIGFGPRGDAGRVPIAWMAAGQLAGWQGQLAANGLRVDAVYPPPAFLPLPHDAGPDGAASAAIIDDWVVVRTGPDSGALYPLPSRCSEPGQLQARIQAAHPAVGRLQWHHPDGAGDDEPPWSGAGWSWGLPLGHGSSRTLEHSWLRPALAWGAAAALVGLVGLNLHAHRIASEGQTLKREMAAQVKAAFPEVPVVLNPLQQARQLRDARNAGTGSAAADDFAALLRTSTTLLAQSAGQVERVDFQGGRLRLRWREGAMLKASEVEALQAQAAERGLAIESDKDGLRVRAAAASPEPSP</sequence>
<organism evidence="11 12">
    <name type="scientific">Pseudothauera rhizosphaerae</name>
    <dbReference type="NCBI Taxonomy" id="2565932"/>
    <lineage>
        <taxon>Bacteria</taxon>
        <taxon>Pseudomonadati</taxon>
        <taxon>Pseudomonadota</taxon>
        <taxon>Betaproteobacteria</taxon>
        <taxon>Rhodocyclales</taxon>
        <taxon>Zoogloeaceae</taxon>
        <taxon>Pseudothauera</taxon>
    </lineage>
</organism>
<keyword evidence="9" id="KW-0472">Membrane</keyword>
<dbReference type="SUPFAM" id="SSF53067">
    <property type="entry name" value="Actin-like ATPase domain"/>
    <property type="match status" value="1"/>
</dbReference>
<dbReference type="InterPro" id="IPR025691">
    <property type="entry name" value="GspL_pp_dom"/>
</dbReference>
<protein>
    <recommendedName>
        <fullName evidence="10">GspL periplasmic domain-containing protein</fullName>
    </recommendedName>
</protein>
<dbReference type="NCBIfam" id="TIGR01709">
    <property type="entry name" value="typeII_sec_gspL"/>
    <property type="match status" value="1"/>
</dbReference>
<accession>A0A4S4ALS7</accession>
<comment type="subcellular location">
    <subcellularLocation>
        <location evidence="1">Cell inner membrane</location>
    </subcellularLocation>
</comment>
<comment type="similarity">
    <text evidence="2">Belongs to the GSP L family.</text>
</comment>
<gene>
    <name evidence="11" type="ORF">E6O51_13355</name>
</gene>
<evidence type="ECO:0000256" key="2">
    <source>
        <dbReference type="ARBA" id="ARBA00005318"/>
    </source>
</evidence>
<evidence type="ECO:0000256" key="6">
    <source>
        <dbReference type="ARBA" id="ARBA00022692"/>
    </source>
</evidence>
<keyword evidence="5" id="KW-0997">Cell inner membrane</keyword>
<evidence type="ECO:0000256" key="7">
    <source>
        <dbReference type="ARBA" id="ARBA00022927"/>
    </source>
</evidence>
<dbReference type="Pfam" id="PF12693">
    <property type="entry name" value="GspL_C"/>
    <property type="match status" value="1"/>
</dbReference>
<keyword evidence="7" id="KW-0653">Protein transport</keyword>
<evidence type="ECO:0000256" key="9">
    <source>
        <dbReference type="ARBA" id="ARBA00023136"/>
    </source>
</evidence>
<dbReference type="EMBL" id="SSOD01000010">
    <property type="protein sequence ID" value="THF60462.1"/>
    <property type="molecule type" value="Genomic_DNA"/>
</dbReference>
<dbReference type="InterPro" id="IPR007812">
    <property type="entry name" value="T2SS_protein-GspL"/>
</dbReference>
<name>A0A4S4ALS7_9RHOO</name>
<keyword evidence="6" id="KW-0812">Transmembrane</keyword>
<keyword evidence="8" id="KW-1133">Transmembrane helix</keyword>
<proteinExistence type="inferred from homology"/>
<evidence type="ECO:0000259" key="10">
    <source>
        <dbReference type="Pfam" id="PF12693"/>
    </source>
</evidence>
<dbReference type="AlphaFoldDB" id="A0A4S4ALS7"/>
<evidence type="ECO:0000256" key="3">
    <source>
        <dbReference type="ARBA" id="ARBA00022448"/>
    </source>
</evidence>
<evidence type="ECO:0000313" key="11">
    <source>
        <dbReference type="EMBL" id="THF60462.1"/>
    </source>
</evidence>
<evidence type="ECO:0000256" key="5">
    <source>
        <dbReference type="ARBA" id="ARBA00022519"/>
    </source>
</evidence>
<feature type="domain" description="GspL periplasmic" evidence="10">
    <location>
        <begin position="241"/>
        <end position="378"/>
    </location>
</feature>